<dbReference type="Proteomes" id="UP000009102">
    <property type="component" value="Chromosome"/>
</dbReference>
<feature type="domain" description="PTS EIIA type-2" evidence="1">
    <location>
        <begin position="5"/>
        <end position="150"/>
    </location>
</feature>
<sequence length="159" mass="17543">MIIADMFPLQRILIDEVYQSRKRVLEVLAGLLADDQLGGQESTRIYEILIERERLGCTAIGKGIAIPHGRDASTLRPRGAVIRLTEGIDFGAMDNQPVRLIIGLIVPAECPENHLAILGVLAEHLSNEGDLEAMMQAQSPERIRGLLIEWLSPLTTPDE</sequence>
<gene>
    <name evidence="2" type="ordered locus">Hneap_0748</name>
</gene>
<dbReference type="EMBL" id="CP001801">
    <property type="protein sequence ID" value="ACX95597.1"/>
    <property type="molecule type" value="Genomic_DNA"/>
</dbReference>
<dbReference type="PROSITE" id="PS51094">
    <property type="entry name" value="PTS_EIIA_TYPE_2"/>
    <property type="match status" value="1"/>
</dbReference>
<evidence type="ECO:0000259" key="1">
    <source>
        <dbReference type="PROSITE" id="PS51094"/>
    </source>
</evidence>
<name>D0KYS4_HALNC</name>
<evidence type="ECO:0000313" key="2">
    <source>
        <dbReference type="EMBL" id="ACX95597.1"/>
    </source>
</evidence>
<dbReference type="Gene3D" id="3.40.930.10">
    <property type="entry name" value="Mannitol-specific EII, Chain A"/>
    <property type="match status" value="1"/>
</dbReference>
<dbReference type="STRING" id="555778.Hneap_0748"/>
<dbReference type="SUPFAM" id="SSF55804">
    <property type="entry name" value="Phoshotransferase/anion transport protein"/>
    <property type="match status" value="1"/>
</dbReference>
<dbReference type="Pfam" id="PF00359">
    <property type="entry name" value="PTS_EIIA_2"/>
    <property type="match status" value="1"/>
</dbReference>
<accession>D0KYS4</accession>
<evidence type="ECO:0000313" key="3">
    <source>
        <dbReference type="Proteomes" id="UP000009102"/>
    </source>
</evidence>
<dbReference type="HOGENOM" id="CLU_072531_5_2_6"/>
<protein>
    <submittedName>
        <fullName evidence="2">Putative PTS IIA-like nitrogen-regulatory protein PtsN</fullName>
    </submittedName>
</protein>
<dbReference type="OrthoDB" id="95460at2"/>
<keyword evidence="3" id="KW-1185">Reference proteome</keyword>
<dbReference type="PANTHER" id="PTHR47738">
    <property type="entry name" value="PTS SYSTEM FRUCTOSE-LIKE EIIA COMPONENT-RELATED"/>
    <property type="match status" value="1"/>
</dbReference>
<reference evidence="2 3" key="1">
    <citation type="submission" date="2009-10" db="EMBL/GenBank/DDBJ databases">
        <title>Complete sequence of Halothiobacillus neapolitanus c2.</title>
        <authorList>
            <consortium name="US DOE Joint Genome Institute"/>
            <person name="Lucas S."/>
            <person name="Copeland A."/>
            <person name="Lapidus A."/>
            <person name="Glavina del Rio T."/>
            <person name="Tice H."/>
            <person name="Bruce D."/>
            <person name="Goodwin L."/>
            <person name="Pitluck S."/>
            <person name="Davenport K."/>
            <person name="Brettin T."/>
            <person name="Detter J.C."/>
            <person name="Han C."/>
            <person name="Tapia R."/>
            <person name="Larimer F."/>
            <person name="Land M."/>
            <person name="Hauser L."/>
            <person name="Kyrpides N."/>
            <person name="Mikhailova N."/>
            <person name="Kerfeld C."/>
            <person name="Cannon G."/>
            <person name="Heinhort S."/>
        </authorList>
    </citation>
    <scope>NUCLEOTIDE SEQUENCE [LARGE SCALE GENOMIC DNA]</scope>
    <source>
        <strain evidence="3">ATCC 23641 / c2</strain>
    </source>
</reference>
<proteinExistence type="predicted"/>
<dbReference type="InterPro" id="IPR002178">
    <property type="entry name" value="PTS_EIIA_type-2_dom"/>
</dbReference>
<dbReference type="InterPro" id="IPR051541">
    <property type="entry name" value="PTS_SugarTrans_NitroReg"/>
</dbReference>
<dbReference type="RefSeq" id="WP_012823633.1">
    <property type="nucleotide sequence ID" value="NC_013422.1"/>
</dbReference>
<dbReference type="InterPro" id="IPR016152">
    <property type="entry name" value="PTrfase/Anion_transptr"/>
</dbReference>
<dbReference type="GO" id="GO:0030295">
    <property type="term" value="F:protein kinase activator activity"/>
    <property type="evidence" value="ECO:0007669"/>
    <property type="project" value="TreeGrafter"/>
</dbReference>
<dbReference type="PROSITE" id="PS00372">
    <property type="entry name" value="PTS_EIIA_TYPE_2_HIS"/>
    <property type="match status" value="1"/>
</dbReference>
<dbReference type="KEGG" id="hna:Hneap_0748"/>
<organism evidence="2 3">
    <name type="scientific">Halothiobacillus neapolitanus (strain ATCC 23641 / DSM 15147 / CIP 104769 / NCIMB 8539 / c2)</name>
    <name type="common">Thiobacillus neapolitanus</name>
    <dbReference type="NCBI Taxonomy" id="555778"/>
    <lineage>
        <taxon>Bacteria</taxon>
        <taxon>Pseudomonadati</taxon>
        <taxon>Pseudomonadota</taxon>
        <taxon>Gammaproteobacteria</taxon>
        <taxon>Chromatiales</taxon>
        <taxon>Halothiobacillaceae</taxon>
        <taxon>Halothiobacillus</taxon>
    </lineage>
</organism>
<dbReference type="eggNOG" id="COG1762">
    <property type="taxonomic scope" value="Bacteria"/>
</dbReference>
<dbReference type="CDD" id="cd00211">
    <property type="entry name" value="PTS_IIA_fru"/>
    <property type="match status" value="1"/>
</dbReference>
<dbReference type="AlphaFoldDB" id="D0KYS4"/>
<dbReference type="PANTHER" id="PTHR47738:SF1">
    <property type="entry name" value="NITROGEN REGULATORY PROTEIN"/>
    <property type="match status" value="1"/>
</dbReference>